<keyword evidence="5" id="KW-1133">Transmembrane helix</keyword>
<dbReference type="GO" id="GO:0000136">
    <property type="term" value="C:mannan polymerase complex"/>
    <property type="evidence" value="ECO:0007669"/>
    <property type="project" value="TreeGrafter"/>
</dbReference>
<feature type="compositionally biased region" description="Low complexity" evidence="4">
    <location>
        <begin position="1"/>
        <end position="28"/>
    </location>
</feature>
<evidence type="ECO:0000313" key="6">
    <source>
        <dbReference type="EMBL" id="KAJ6260232.1"/>
    </source>
</evidence>
<dbReference type="Proteomes" id="UP001221413">
    <property type="component" value="Unassembled WGS sequence"/>
</dbReference>
<comment type="caution">
    <text evidence="6">The sequence shown here is derived from an EMBL/GenBank/DDBJ whole genome shotgun (WGS) entry which is preliminary data.</text>
</comment>
<evidence type="ECO:0000256" key="2">
    <source>
        <dbReference type="ARBA" id="ARBA00022676"/>
    </source>
</evidence>
<dbReference type="InterPro" id="IPR029044">
    <property type="entry name" value="Nucleotide-diphossugar_trans"/>
</dbReference>
<feature type="compositionally biased region" description="Low complexity" evidence="4">
    <location>
        <begin position="416"/>
        <end position="436"/>
    </location>
</feature>
<keyword evidence="5" id="KW-0472">Membrane</keyword>
<dbReference type="PANTHER" id="PTHR31306">
    <property type="entry name" value="ALPHA-1,6-MANNOSYLTRANSFERASE MNN11-RELATED"/>
    <property type="match status" value="1"/>
</dbReference>
<proteinExistence type="inferred from homology"/>
<dbReference type="GO" id="GO:0006487">
    <property type="term" value="P:protein N-linked glycosylation"/>
    <property type="evidence" value="ECO:0007669"/>
    <property type="project" value="TreeGrafter"/>
</dbReference>
<evidence type="ECO:0000256" key="3">
    <source>
        <dbReference type="ARBA" id="ARBA00022679"/>
    </source>
</evidence>
<organism evidence="6 7">
    <name type="scientific">Drechslerella dactyloides</name>
    <name type="common">Nematode-trapping fungus</name>
    <name type="synonym">Arthrobotrys dactyloides</name>
    <dbReference type="NCBI Taxonomy" id="74499"/>
    <lineage>
        <taxon>Eukaryota</taxon>
        <taxon>Fungi</taxon>
        <taxon>Dikarya</taxon>
        <taxon>Ascomycota</taxon>
        <taxon>Pezizomycotina</taxon>
        <taxon>Orbiliomycetes</taxon>
        <taxon>Orbiliales</taxon>
        <taxon>Orbiliaceae</taxon>
        <taxon>Drechslerella</taxon>
    </lineage>
</organism>
<name>A0AAD6J1B7_DREDA</name>
<dbReference type="Gene3D" id="3.90.550.10">
    <property type="entry name" value="Spore Coat Polysaccharide Biosynthesis Protein SpsA, Chain A"/>
    <property type="match status" value="1"/>
</dbReference>
<dbReference type="EMBL" id="JAQGDS010000005">
    <property type="protein sequence ID" value="KAJ6260232.1"/>
    <property type="molecule type" value="Genomic_DNA"/>
</dbReference>
<feature type="region of interest" description="Disordered" evidence="4">
    <location>
        <begin position="401"/>
        <end position="461"/>
    </location>
</feature>
<evidence type="ECO:0000256" key="1">
    <source>
        <dbReference type="ARBA" id="ARBA00005664"/>
    </source>
</evidence>
<feature type="transmembrane region" description="Helical" evidence="5">
    <location>
        <begin position="65"/>
        <end position="81"/>
    </location>
</feature>
<gene>
    <name evidence="6" type="ORF">Dda_4456</name>
</gene>
<dbReference type="GO" id="GO:0000009">
    <property type="term" value="F:alpha-1,6-mannosyltransferase activity"/>
    <property type="evidence" value="ECO:0007669"/>
    <property type="project" value="TreeGrafter"/>
</dbReference>
<feature type="compositionally biased region" description="Low complexity" evidence="4">
    <location>
        <begin position="37"/>
        <end position="49"/>
    </location>
</feature>
<dbReference type="AlphaFoldDB" id="A0AAD6J1B7"/>
<dbReference type="PANTHER" id="PTHR31306:SF10">
    <property type="entry name" value="ALPHA-1,6-MANNOSYLTRANSFERASE MNN11-RELATED"/>
    <property type="match status" value="1"/>
</dbReference>
<keyword evidence="3" id="KW-0808">Transferase</keyword>
<dbReference type="InterPro" id="IPR008630">
    <property type="entry name" value="Glyco_trans_34"/>
</dbReference>
<dbReference type="Pfam" id="PF05637">
    <property type="entry name" value="Glyco_transf_34"/>
    <property type="match status" value="1"/>
</dbReference>
<evidence type="ECO:0008006" key="8">
    <source>
        <dbReference type="Google" id="ProtNLM"/>
    </source>
</evidence>
<accession>A0AAD6J1B7</accession>
<comment type="similarity">
    <text evidence="1">Belongs to the glycosyltransferase 34 family.</text>
</comment>
<feature type="region of interest" description="Disordered" evidence="4">
    <location>
        <begin position="1"/>
        <end position="49"/>
    </location>
</feature>
<reference evidence="6" key="1">
    <citation type="submission" date="2023-01" db="EMBL/GenBank/DDBJ databases">
        <title>The chitinases involved in constricting ring structure development in the nematode-trapping fungus Drechslerella dactyloides.</title>
        <authorList>
            <person name="Wang R."/>
            <person name="Zhang L."/>
            <person name="Tang P."/>
            <person name="Li S."/>
            <person name="Liang L."/>
        </authorList>
    </citation>
    <scope>NUCLEOTIDE SEQUENCE</scope>
    <source>
        <strain evidence="6">YMF1.00031</strain>
    </source>
</reference>
<keyword evidence="5" id="KW-0812">Transmembrane</keyword>
<evidence type="ECO:0000256" key="4">
    <source>
        <dbReference type="SAM" id="MobiDB-lite"/>
    </source>
</evidence>
<keyword evidence="7" id="KW-1185">Reference proteome</keyword>
<protein>
    <recommendedName>
        <fullName evidence="8">Glycosyltransferase family 34 protein</fullName>
    </recommendedName>
</protein>
<evidence type="ECO:0000256" key="5">
    <source>
        <dbReference type="SAM" id="Phobius"/>
    </source>
</evidence>
<evidence type="ECO:0000313" key="7">
    <source>
        <dbReference type="Proteomes" id="UP001221413"/>
    </source>
</evidence>
<sequence>MMHFSLPTTVSSVSSASSTSSSSSLSSSKPEKPLLWTPRSASSAGPGSSRTAYLTHLLKRRRRQLYLLLFLALSACLFLYSRSSDGGPGVTAVDRAAAKTAPPVVLVVAVDKKVMSSAYGERILDNRRRYAAKWGYEVFVGDLNVYTAGNEYDFRDGTGQTREYPKSFNKLPIVRHAMATYPYTRTFWYLSSDSLIINMDLSLDAHILSRRRLTSLMLRDHPVIPPQSIIKTFKHNEADDVQFIITQDTKSVRADSFIVRRKPDEMPGRISPGKMVFGYYLTDVWFDPLYRFYHFKDSDTSALEHMIQWHPTILAKMAIIPQRLMLSYPIAAGGNTKNTGSDAAKSKDPADAVKAKYAGAGYEPGDFVVHFEKCGDKIETDKGCKAEFERYWKMTEKFDTNKGADKAKPKWRGKPIAKPTPDAAPAAHAAPKAAAKGSSGTGTKGRTNKAAKKQQQQQRGR</sequence>
<keyword evidence="2" id="KW-0328">Glycosyltransferase</keyword>